<keyword evidence="9" id="KW-0238">DNA-binding</keyword>
<evidence type="ECO:0000256" key="1">
    <source>
        <dbReference type="ARBA" id="ARBA00009922"/>
    </source>
</evidence>
<dbReference type="PANTHER" id="PTHR11070:SF2">
    <property type="entry name" value="ATP-DEPENDENT DNA HELICASE SRS2"/>
    <property type="match status" value="1"/>
</dbReference>
<dbReference type="InterPro" id="IPR027417">
    <property type="entry name" value="P-loop_NTPase"/>
</dbReference>
<evidence type="ECO:0000256" key="11">
    <source>
        <dbReference type="ARBA" id="ARBA00023235"/>
    </source>
</evidence>
<keyword evidence="11" id="KW-0413">Isomerase</keyword>
<keyword evidence="7" id="KW-0269">Exonuclease</keyword>
<dbReference type="GO" id="GO:0003677">
    <property type="term" value="F:DNA binding"/>
    <property type="evidence" value="ECO:0007669"/>
    <property type="project" value="UniProtKB-KW"/>
</dbReference>
<dbReference type="SUPFAM" id="SSF52540">
    <property type="entry name" value="P-loop containing nucleoside triphosphate hydrolases"/>
    <property type="match status" value="1"/>
</dbReference>
<dbReference type="EC" id="5.6.2.4" evidence="13"/>
<dbReference type="InterPro" id="IPR000212">
    <property type="entry name" value="DNA_helicase_UvrD/REP"/>
</dbReference>
<comment type="similarity">
    <text evidence="1">Belongs to the helicase family. UvrD subfamily.</text>
</comment>
<keyword evidence="8 15" id="KW-0067">ATP-binding</keyword>
<proteinExistence type="inferred from homology"/>
<dbReference type="Pfam" id="PF12705">
    <property type="entry name" value="PDDEXK_1"/>
    <property type="match status" value="1"/>
</dbReference>
<dbReference type="InterPro" id="IPR014016">
    <property type="entry name" value="UvrD-like_ATP-bd"/>
</dbReference>
<dbReference type="InterPro" id="IPR011604">
    <property type="entry name" value="PDDEXK-like_dom_sf"/>
</dbReference>
<evidence type="ECO:0000256" key="10">
    <source>
        <dbReference type="ARBA" id="ARBA00023204"/>
    </source>
</evidence>
<accession>A0A075I454</accession>
<dbReference type="Gene3D" id="3.40.50.300">
    <property type="entry name" value="P-loop containing nucleotide triphosphate hydrolases"/>
    <property type="match status" value="3"/>
</dbReference>
<dbReference type="Pfam" id="PF00580">
    <property type="entry name" value="UvrD-helicase"/>
    <property type="match status" value="1"/>
</dbReference>
<keyword evidence="10" id="KW-0234">DNA repair</keyword>
<evidence type="ECO:0000256" key="12">
    <source>
        <dbReference type="ARBA" id="ARBA00034617"/>
    </source>
</evidence>
<dbReference type="Gene3D" id="1.10.10.160">
    <property type="match status" value="1"/>
</dbReference>
<dbReference type="GO" id="GO:0016887">
    <property type="term" value="F:ATP hydrolysis activity"/>
    <property type="evidence" value="ECO:0007669"/>
    <property type="project" value="RHEA"/>
</dbReference>
<evidence type="ECO:0000256" key="3">
    <source>
        <dbReference type="ARBA" id="ARBA00022741"/>
    </source>
</evidence>
<evidence type="ECO:0000256" key="14">
    <source>
        <dbReference type="ARBA" id="ARBA00048988"/>
    </source>
</evidence>
<evidence type="ECO:0000256" key="13">
    <source>
        <dbReference type="ARBA" id="ARBA00034808"/>
    </source>
</evidence>
<keyword evidence="3 15" id="KW-0547">Nucleotide-binding</keyword>
<dbReference type="GO" id="GO:0043138">
    <property type="term" value="F:3'-5' DNA helicase activity"/>
    <property type="evidence" value="ECO:0007669"/>
    <property type="project" value="UniProtKB-EC"/>
</dbReference>
<evidence type="ECO:0000256" key="5">
    <source>
        <dbReference type="ARBA" id="ARBA00022801"/>
    </source>
</evidence>
<evidence type="ECO:0000256" key="9">
    <source>
        <dbReference type="ARBA" id="ARBA00023125"/>
    </source>
</evidence>
<dbReference type="Pfam" id="PF13361">
    <property type="entry name" value="UvrD_C"/>
    <property type="match status" value="2"/>
</dbReference>
<evidence type="ECO:0000256" key="15">
    <source>
        <dbReference type="PROSITE-ProRule" id="PRU00560"/>
    </source>
</evidence>
<dbReference type="CDD" id="cd17932">
    <property type="entry name" value="DEXQc_UvrD"/>
    <property type="match status" value="1"/>
</dbReference>
<organism evidence="18">
    <name type="scientific">uncultured marine group II/III euryarchaeote KM3_92_B07</name>
    <dbReference type="NCBI Taxonomy" id="1456543"/>
    <lineage>
        <taxon>Archaea</taxon>
        <taxon>Methanobacteriati</taxon>
        <taxon>Methanobacteriota</taxon>
        <taxon>environmental samples</taxon>
    </lineage>
</organism>
<gene>
    <name evidence="18" type="primary">pcrA</name>
    <name evidence="18" type="synonym">uvrD</name>
</gene>
<evidence type="ECO:0000259" key="17">
    <source>
        <dbReference type="PROSITE" id="PS51217"/>
    </source>
</evidence>
<dbReference type="InterPro" id="IPR014017">
    <property type="entry name" value="DNA_helicase_UvrD-like_C"/>
</dbReference>
<dbReference type="AlphaFoldDB" id="A0A075I454"/>
<evidence type="ECO:0000256" key="2">
    <source>
        <dbReference type="ARBA" id="ARBA00022722"/>
    </source>
</evidence>
<dbReference type="GO" id="GO:0000725">
    <property type="term" value="P:recombinational repair"/>
    <property type="evidence" value="ECO:0007669"/>
    <property type="project" value="TreeGrafter"/>
</dbReference>
<keyword evidence="5 15" id="KW-0378">Hydrolase</keyword>
<comment type="catalytic activity">
    <reaction evidence="14">
        <text>ATP + H2O = ADP + phosphate + H(+)</text>
        <dbReference type="Rhea" id="RHEA:13065"/>
        <dbReference type="ChEBI" id="CHEBI:15377"/>
        <dbReference type="ChEBI" id="CHEBI:15378"/>
        <dbReference type="ChEBI" id="CHEBI:30616"/>
        <dbReference type="ChEBI" id="CHEBI:43474"/>
        <dbReference type="ChEBI" id="CHEBI:456216"/>
        <dbReference type="EC" id="5.6.2.4"/>
    </reaction>
</comment>
<evidence type="ECO:0000256" key="8">
    <source>
        <dbReference type="ARBA" id="ARBA00022840"/>
    </source>
</evidence>
<dbReference type="PROSITE" id="PS51217">
    <property type="entry name" value="UVRD_HELICASE_CTER"/>
    <property type="match status" value="1"/>
</dbReference>
<dbReference type="GO" id="GO:0005524">
    <property type="term" value="F:ATP binding"/>
    <property type="evidence" value="ECO:0007669"/>
    <property type="project" value="UniProtKB-UniRule"/>
</dbReference>
<evidence type="ECO:0000259" key="16">
    <source>
        <dbReference type="PROSITE" id="PS51198"/>
    </source>
</evidence>
<feature type="domain" description="UvrD-like helicase C-terminal" evidence="17">
    <location>
        <begin position="290"/>
        <end position="561"/>
    </location>
</feature>
<dbReference type="PROSITE" id="PS51198">
    <property type="entry name" value="UVRD_HELICASE_ATP_BIND"/>
    <property type="match status" value="1"/>
</dbReference>
<keyword evidence="2" id="KW-0540">Nuclease</keyword>
<dbReference type="PANTHER" id="PTHR11070">
    <property type="entry name" value="UVRD / RECB / PCRA DNA HELICASE FAMILY MEMBER"/>
    <property type="match status" value="1"/>
</dbReference>
<protein>
    <recommendedName>
        <fullName evidence="13">DNA 3'-5' helicase</fullName>
        <ecNumber evidence="13">5.6.2.4</ecNumber>
    </recommendedName>
</protein>
<comment type="catalytic activity">
    <reaction evidence="12">
        <text>Couples ATP hydrolysis with the unwinding of duplex DNA by translocating in the 3'-5' direction.</text>
        <dbReference type="EC" id="5.6.2.4"/>
    </reaction>
</comment>
<feature type="binding site" evidence="15">
    <location>
        <begin position="22"/>
        <end position="29"/>
    </location>
    <ligand>
        <name>ATP</name>
        <dbReference type="ChEBI" id="CHEBI:30616"/>
    </ligand>
</feature>
<dbReference type="InterPro" id="IPR038726">
    <property type="entry name" value="PDDEXK_AddAB-type"/>
</dbReference>
<evidence type="ECO:0000256" key="6">
    <source>
        <dbReference type="ARBA" id="ARBA00022806"/>
    </source>
</evidence>
<dbReference type="InterPro" id="IPR013986">
    <property type="entry name" value="DExx_box_DNA_helicase_dom_sf"/>
</dbReference>
<dbReference type="Gene3D" id="3.90.320.10">
    <property type="match status" value="1"/>
</dbReference>
<dbReference type="EMBL" id="KF901173">
    <property type="protein sequence ID" value="AIF20708.1"/>
    <property type="molecule type" value="Genomic_DNA"/>
</dbReference>
<reference evidence="18" key="1">
    <citation type="journal article" date="2014" name="Genome Biol. Evol.">
        <title>Pangenome evidence for extensive interdomain horizontal transfer affecting lineage core and shell genes in uncultured planktonic thaumarchaeota and euryarchaeota.</title>
        <authorList>
            <person name="Deschamps P."/>
            <person name="Zivanovic Y."/>
            <person name="Moreira D."/>
            <person name="Rodriguez-Valera F."/>
            <person name="Lopez-Garcia P."/>
        </authorList>
    </citation>
    <scope>NUCLEOTIDE SEQUENCE</scope>
</reference>
<feature type="domain" description="UvrD-like helicase ATP-binding" evidence="16">
    <location>
        <begin position="1"/>
        <end position="289"/>
    </location>
</feature>
<name>A0A075I454_9EURY</name>
<evidence type="ECO:0000256" key="4">
    <source>
        <dbReference type="ARBA" id="ARBA00022763"/>
    </source>
</evidence>
<evidence type="ECO:0000313" key="18">
    <source>
        <dbReference type="EMBL" id="AIF20708.1"/>
    </source>
</evidence>
<evidence type="ECO:0000256" key="7">
    <source>
        <dbReference type="ARBA" id="ARBA00022839"/>
    </source>
</evidence>
<keyword evidence="6 15" id="KW-0347">Helicase</keyword>
<sequence>MVYTEAQQLAIEHRGGHLQIIACAGSGKTQVLVERILGLLKDGIDPAGIIAFTFTEKAAAELKERVRDAIRDDELEIMGLAEMYIGTIHGWCLNFLQNEMNRYLKFSVLNEVQTKLLISRYSQMSGLKHVTFLSGAETKRSKYDVRNYHAMLNILREDEVDWGQVPEQVAEALDMYRELLRDNALFDYSELLYRVVEGFRTRDPEWVQAKENLGKRLKHVLVDEYQDVNPVQERLVNDFANLGALLTVVGDDDQTIYQWRGSAVSNILTFADRYPDVTTIQVTTNFRSTSAIVETAQRIAENNTERLDKEFHAGSHLVHEDGDLLALNFDDEESQALDIAERISNLLGQPFQDSPDAEPRGLAFSDMAILMRSVRNDAGPIIEALRESNIPFIVKGVQQLFEQPEIIAARALFLYLSDQVSPPNLVNAWLDADIGLEEDVIEDAISELPEISNEGDDRWVIYNLQRVFLDFLKNLGLIEDDIPDPLDVQRGALMYHNLGMFSQVLSDFEQIHFKSDPERKYETFAYWIQQEAPDLYDEGGLEGSYHQPDAVQILTIHQAKGLQWPVVFVPTLTSNRFPARLQGGRTVWHMLPAAAVNDQVRYLTSIDDERRLFYVAVTRAKKFVFCSFAPRPKRGYQNPSIFMQEFVNGGWPLTNEPVRDWPAPITPTPKIEIPTVSISFSEWKYFSECAYMFKLRFMYGFNPPIHEALGYGKSLHDALAEAHRLSIDGSIPTAETIPYLLERHLHLPFAYPSLKVTLEAAAVNALERYFRKHERNLVEATHSEQSIEFSPMPGLIVHGRIDLVTEKDTGIVRLIDFKSSDRVQEEEVTRDQLLTYAAGFEELTGSLPDYVEVCNLDPKGEAVREVVQEGEVARTVARLGTAAAAIRGNEFHRVDLKEGKCVNCELAGICRSLK</sequence>
<dbReference type="GO" id="GO:0004527">
    <property type="term" value="F:exonuclease activity"/>
    <property type="evidence" value="ECO:0007669"/>
    <property type="project" value="UniProtKB-KW"/>
</dbReference>
<keyword evidence="4" id="KW-0227">DNA damage</keyword>